<organism evidence="1 2">
    <name type="scientific">Candidatus Uhrbacteria bacterium CG10_big_fil_rev_8_21_14_0_10_48_16</name>
    <dbReference type="NCBI Taxonomy" id="1975038"/>
    <lineage>
        <taxon>Bacteria</taxon>
        <taxon>Candidatus Uhriibacteriota</taxon>
    </lineage>
</organism>
<dbReference type="Proteomes" id="UP000231436">
    <property type="component" value="Unassembled WGS sequence"/>
</dbReference>
<proteinExistence type="predicted"/>
<dbReference type="AlphaFoldDB" id="A0A2M8LGV1"/>
<sequence length="87" mass="9103">MDPDACGREPAGLDQDVVVLVEAVDGEHRPAGLARESVQVDAVRYDGREAVGAFVHRLAHLALGSLGLVSSGGIVHGTSVWSVETRD</sequence>
<dbReference type="EMBL" id="PFEU01000016">
    <property type="protein sequence ID" value="PJE76662.1"/>
    <property type="molecule type" value="Genomic_DNA"/>
</dbReference>
<evidence type="ECO:0000313" key="1">
    <source>
        <dbReference type="EMBL" id="PJE76662.1"/>
    </source>
</evidence>
<evidence type="ECO:0000313" key="2">
    <source>
        <dbReference type="Proteomes" id="UP000231436"/>
    </source>
</evidence>
<gene>
    <name evidence="1" type="ORF">COV05_03205</name>
</gene>
<comment type="caution">
    <text evidence="1">The sequence shown here is derived from an EMBL/GenBank/DDBJ whole genome shotgun (WGS) entry which is preliminary data.</text>
</comment>
<name>A0A2M8LGV1_9BACT</name>
<accession>A0A2M8LGV1</accession>
<reference evidence="2" key="1">
    <citation type="submission" date="2017-09" db="EMBL/GenBank/DDBJ databases">
        <title>Depth-based differentiation of microbial function through sediment-hosted aquifers and enrichment of novel symbionts in the deep terrestrial subsurface.</title>
        <authorList>
            <person name="Probst A.J."/>
            <person name="Ladd B."/>
            <person name="Jarett J.K."/>
            <person name="Geller-Mcgrath D.E."/>
            <person name="Sieber C.M.K."/>
            <person name="Emerson J.B."/>
            <person name="Anantharaman K."/>
            <person name="Thomas B.C."/>
            <person name="Malmstrom R."/>
            <person name="Stieglmeier M."/>
            <person name="Klingl A."/>
            <person name="Woyke T."/>
            <person name="Ryan C.M."/>
            <person name="Banfield J.F."/>
        </authorList>
    </citation>
    <scope>NUCLEOTIDE SEQUENCE [LARGE SCALE GENOMIC DNA]</scope>
</reference>
<protein>
    <submittedName>
        <fullName evidence="1">Uncharacterized protein</fullName>
    </submittedName>
</protein>